<feature type="domain" description="BTB" evidence="1">
    <location>
        <begin position="26"/>
        <end position="118"/>
    </location>
</feature>
<dbReference type="Proteomes" id="UP001341245">
    <property type="component" value="Unassembled WGS sequence"/>
</dbReference>
<evidence type="ECO:0000313" key="2">
    <source>
        <dbReference type="EMBL" id="KAK6000725.1"/>
    </source>
</evidence>
<accession>A0ABR0T9S1</accession>
<dbReference type="InterPro" id="IPR011333">
    <property type="entry name" value="SKP1/BTB/POZ_sf"/>
</dbReference>
<dbReference type="PROSITE" id="PS50097">
    <property type="entry name" value="BTB"/>
    <property type="match status" value="1"/>
</dbReference>
<dbReference type="InterPro" id="IPR000210">
    <property type="entry name" value="BTB/POZ_dom"/>
</dbReference>
<evidence type="ECO:0000313" key="3">
    <source>
        <dbReference type="Proteomes" id="UP001341245"/>
    </source>
</evidence>
<dbReference type="Pfam" id="PF00651">
    <property type="entry name" value="BTB"/>
    <property type="match status" value="1"/>
</dbReference>
<dbReference type="PANTHER" id="PTHR47843:SF5">
    <property type="entry name" value="BTB_POZ DOMAIN PROTEIN"/>
    <property type="match status" value="1"/>
</dbReference>
<proteinExistence type="predicted"/>
<dbReference type="PANTHER" id="PTHR47843">
    <property type="entry name" value="BTB DOMAIN-CONTAINING PROTEIN-RELATED"/>
    <property type="match status" value="1"/>
</dbReference>
<evidence type="ECO:0000259" key="1">
    <source>
        <dbReference type="PROSITE" id="PS50097"/>
    </source>
</evidence>
<organism evidence="2 3">
    <name type="scientific">Aureobasidium pullulans</name>
    <name type="common">Black yeast</name>
    <name type="synonym">Pullularia pullulans</name>
    <dbReference type="NCBI Taxonomy" id="5580"/>
    <lineage>
        <taxon>Eukaryota</taxon>
        <taxon>Fungi</taxon>
        <taxon>Dikarya</taxon>
        <taxon>Ascomycota</taxon>
        <taxon>Pezizomycotina</taxon>
        <taxon>Dothideomycetes</taxon>
        <taxon>Dothideomycetidae</taxon>
        <taxon>Dothideales</taxon>
        <taxon>Saccotheciaceae</taxon>
        <taxon>Aureobasidium</taxon>
    </lineage>
</organism>
<dbReference type="CDD" id="cd18186">
    <property type="entry name" value="BTB_POZ_ZBTB_KLHL-like"/>
    <property type="match status" value="1"/>
</dbReference>
<protein>
    <recommendedName>
        <fullName evidence="1">BTB domain-containing protein</fullName>
    </recommendedName>
</protein>
<comment type="caution">
    <text evidence="2">The sequence shown here is derived from an EMBL/GenBank/DDBJ whole genome shotgun (WGS) entry which is preliminary data.</text>
</comment>
<dbReference type="SUPFAM" id="SSF54695">
    <property type="entry name" value="POZ domain"/>
    <property type="match status" value="1"/>
</dbReference>
<name>A0ABR0T9S1_AURPU</name>
<dbReference type="EMBL" id="JASGXD010000016">
    <property type="protein sequence ID" value="KAK6000725.1"/>
    <property type="molecule type" value="Genomic_DNA"/>
</dbReference>
<dbReference type="Gene3D" id="3.30.710.10">
    <property type="entry name" value="Potassium Channel Kv1.1, Chain A"/>
    <property type="match status" value="1"/>
</dbReference>
<sequence length="202" mass="22856">MSSGPQDPRDLLVSTISNLHKSGAYSDLKIICGSDTYNVHKNIICPQSNFFRAACRPDTFKEGQTGIITLSANPGREVNAQSSPITPDEFDWELDVENTKTVSDMIYYFYHHDYQTEENSAFRSPPLGEHLSEGALAQHARMYAMGEKYGDMRNKIIKLFLMLPALMKFDLIDKTLRELPDLVYALLRGLLDEKINQADSMI</sequence>
<gene>
    <name evidence="2" type="ORF">QM012_003450</name>
</gene>
<reference evidence="2 3" key="1">
    <citation type="submission" date="2023-11" db="EMBL/GenBank/DDBJ databases">
        <title>Draft genome sequence and annotation of the polyextremotolerant black yeast-like fungus Aureobasidium pullulans NRRL 62042.</title>
        <authorList>
            <person name="Dielentheis-Frenken M.R.E."/>
            <person name="Wibberg D."/>
            <person name="Blank L.M."/>
            <person name="Tiso T."/>
        </authorList>
    </citation>
    <scope>NUCLEOTIDE SEQUENCE [LARGE SCALE GENOMIC DNA]</scope>
    <source>
        <strain evidence="2 3">NRRL 62042</strain>
    </source>
</reference>
<keyword evidence="3" id="KW-1185">Reference proteome</keyword>